<dbReference type="PANTHER" id="PTHR33673">
    <property type="entry name" value="SUPPRESSOR SRP40-LIKE PROTEIN"/>
    <property type="match status" value="1"/>
</dbReference>
<gene>
    <name evidence="2" type="ORF">Din_034952</name>
</gene>
<dbReference type="PANTHER" id="PTHR33673:SF36">
    <property type="entry name" value="MYB-LIKE PROTEIN Q"/>
    <property type="match status" value="1"/>
</dbReference>
<evidence type="ECO:0000256" key="1">
    <source>
        <dbReference type="SAM" id="MobiDB-lite"/>
    </source>
</evidence>
<feature type="compositionally biased region" description="Basic and acidic residues" evidence="1">
    <location>
        <begin position="233"/>
        <end position="244"/>
    </location>
</feature>
<accession>A0A5B7BCM3</accession>
<feature type="compositionally biased region" description="Low complexity" evidence="1">
    <location>
        <begin position="30"/>
        <end position="39"/>
    </location>
</feature>
<feature type="region of interest" description="Disordered" evidence="1">
    <location>
        <begin position="233"/>
        <end position="261"/>
    </location>
</feature>
<evidence type="ECO:0000313" key="2">
    <source>
        <dbReference type="EMBL" id="MPA65511.1"/>
    </source>
</evidence>
<protein>
    <submittedName>
        <fullName evidence="2">Uncharacterized protein</fullName>
    </submittedName>
</protein>
<feature type="compositionally biased region" description="Polar residues" evidence="1">
    <location>
        <begin position="53"/>
        <end position="65"/>
    </location>
</feature>
<feature type="compositionally biased region" description="Low complexity" evidence="1">
    <location>
        <begin position="83"/>
        <end position="96"/>
    </location>
</feature>
<feature type="compositionally biased region" description="Polar residues" evidence="1">
    <location>
        <begin position="97"/>
        <end position="118"/>
    </location>
</feature>
<reference evidence="2" key="1">
    <citation type="submission" date="2019-08" db="EMBL/GenBank/DDBJ databases">
        <title>Reference gene set and small RNA set construction with multiple tissues from Davidia involucrata Baill.</title>
        <authorList>
            <person name="Yang H."/>
            <person name="Zhou C."/>
            <person name="Li G."/>
            <person name="Wang J."/>
            <person name="Gao P."/>
            <person name="Wang M."/>
            <person name="Wang R."/>
            <person name="Zhao Y."/>
        </authorList>
    </citation>
    <scope>NUCLEOTIDE SEQUENCE</scope>
    <source>
        <tissue evidence="2">Mixed with DoveR01_LX</tissue>
    </source>
</reference>
<feature type="region of interest" description="Disordered" evidence="1">
    <location>
        <begin position="1"/>
        <end position="130"/>
    </location>
</feature>
<proteinExistence type="predicted"/>
<feature type="compositionally biased region" description="Gly residues" evidence="1">
    <location>
        <begin position="1"/>
        <end position="11"/>
    </location>
</feature>
<dbReference type="EMBL" id="GHES01034952">
    <property type="protein sequence ID" value="MPA65511.1"/>
    <property type="molecule type" value="Transcribed_RNA"/>
</dbReference>
<dbReference type="AlphaFoldDB" id="A0A5B7BCM3"/>
<organism evidence="2">
    <name type="scientific">Davidia involucrata</name>
    <name type="common">Dove tree</name>
    <dbReference type="NCBI Taxonomy" id="16924"/>
    <lineage>
        <taxon>Eukaryota</taxon>
        <taxon>Viridiplantae</taxon>
        <taxon>Streptophyta</taxon>
        <taxon>Embryophyta</taxon>
        <taxon>Tracheophyta</taxon>
        <taxon>Spermatophyta</taxon>
        <taxon>Magnoliopsida</taxon>
        <taxon>eudicotyledons</taxon>
        <taxon>Gunneridae</taxon>
        <taxon>Pentapetalae</taxon>
        <taxon>asterids</taxon>
        <taxon>Cornales</taxon>
        <taxon>Nyssaceae</taxon>
        <taxon>Davidia</taxon>
    </lineage>
</organism>
<sequence>MEGEHGSGGSKHSGMHPEPISDPLIEGKVSCSSSSSSSSFDPLLESDGEKDISVNSCTKSEQDGNSLPRPGPLDVSSQPPEWSMVSASPGSVSSSPRVTTQNPEWSMLSASPRQSPPVQTMGRPTGYDPNRIPSSIFAGKPTSPMEWSVASNESLFSIHMGNNSFSRDHAILLRKSGELTTIDESINSPTSWHPVTDAMFNERKSTDMGNSQVKAAAYETPPPRMVSEETAEYHSKEKMPHVEGARTSGSTARLSNESGNSSSSFAFPVFEGAGGRSGSVKAVPEKRKSQPQTPVVTTKAAGTKWFSCFSCFSGFTCFSCCRLCC</sequence>
<name>A0A5B7BCM3_DAVIN</name>
<feature type="region of interest" description="Disordered" evidence="1">
    <location>
        <begin position="275"/>
        <end position="295"/>
    </location>
</feature>